<accession>A0A2H1JRA0</accession>
<evidence type="ECO:0000256" key="3">
    <source>
        <dbReference type="ARBA" id="ARBA00022741"/>
    </source>
</evidence>
<evidence type="ECO:0000259" key="6">
    <source>
        <dbReference type="PROSITE" id="PS50893"/>
    </source>
</evidence>
<dbReference type="PROSITE" id="PS50893">
    <property type="entry name" value="ABC_TRANSPORTER_2"/>
    <property type="match status" value="1"/>
</dbReference>
<keyword evidence="4 10" id="KW-0067">ATP-binding</keyword>
<reference evidence="8 11" key="1">
    <citation type="journal article" date="2017" name="Elife">
        <title>Extensive horizontal gene transfer in cheese-associated bacteria.</title>
        <authorList>
            <person name="Bonham K.S."/>
            <person name="Wolfe B.E."/>
            <person name="Dutton R.J."/>
        </authorList>
    </citation>
    <scope>NUCLEOTIDE SEQUENCE [LARGE SCALE GENOMIC DNA]</scope>
    <source>
        <strain evidence="8 11">738_8</strain>
    </source>
</reference>
<dbReference type="EMBL" id="CP025330">
    <property type="protein sequence ID" value="AZT92869.1"/>
    <property type="molecule type" value="Genomic_DNA"/>
</dbReference>
<evidence type="ECO:0000313" key="10">
    <source>
        <dbReference type="EMBL" id="SMX89808.1"/>
    </source>
</evidence>
<dbReference type="PANTHER" id="PTHR43820:SF8">
    <property type="entry name" value="ABC TRANSPORTER SUBSTRATE-BINDING PROTEIN"/>
    <property type="match status" value="1"/>
</dbReference>
<dbReference type="GO" id="GO:0015807">
    <property type="term" value="P:L-amino acid transport"/>
    <property type="evidence" value="ECO:0007669"/>
    <property type="project" value="TreeGrafter"/>
</dbReference>
<dbReference type="Proteomes" id="UP000217881">
    <property type="component" value="Unassembled WGS sequence"/>
</dbReference>
<dbReference type="EMBL" id="FXZB01000018">
    <property type="protein sequence ID" value="SMX88713.1"/>
    <property type="molecule type" value="Genomic_DNA"/>
</dbReference>
<accession>A0A2A3ZMU0</accession>
<dbReference type="GO" id="GO:0015658">
    <property type="term" value="F:branched-chain amino acid transmembrane transporter activity"/>
    <property type="evidence" value="ECO:0007669"/>
    <property type="project" value="TreeGrafter"/>
</dbReference>
<dbReference type="InterPro" id="IPR052156">
    <property type="entry name" value="BCAA_Transport_ATP-bd_LivF"/>
</dbReference>
<evidence type="ECO:0000313" key="12">
    <source>
        <dbReference type="Proteomes" id="UP000234289"/>
    </source>
</evidence>
<dbReference type="Proteomes" id="UP000234525">
    <property type="component" value="Unassembled WGS sequence"/>
</dbReference>
<evidence type="ECO:0000256" key="1">
    <source>
        <dbReference type="ARBA" id="ARBA00005417"/>
    </source>
</evidence>
<reference evidence="7 14" key="4">
    <citation type="submission" date="2017-12" db="EMBL/GenBank/DDBJ databases">
        <authorList>
            <person name="Levesque S."/>
        </authorList>
    </citation>
    <scope>NUCLEOTIDE SEQUENCE [LARGE SCALE GENOMIC DNA]</scope>
    <source>
        <strain evidence="7 14">SMQ-1417</strain>
    </source>
</reference>
<reference evidence="7 14" key="5">
    <citation type="submission" date="2019-01" db="EMBL/GenBank/DDBJ databases">
        <title>Comparative genomic analysis of Brevibacterium aurantiacum sheds light on its evolution and its adaptation to smear-ripened cheeses.</title>
        <authorList>
            <person name="Moineau S."/>
        </authorList>
    </citation>
    <scope>NUCLEOTIDE SEQUENCE [LARGE SCALE GENOMIC DNA]</scope>
    <source>
        <strain evidence="7 14">SMQ-1417</strain>
    </source>
</reference>
<evidence type="ECO:0000256" key="2">
    <source>
        <dbReference type="ARBA" id="ARBA00022448"/>
    </source>
</evidence>
<proteinExistence type="inferred from homology"/>
<dbReference type="PANTHER" id="PTHR43820">
    <property type="entry name" value="HIGH-AFFINITY BRANCHED-CHAIN AMINO ACID TRANSPORT ATP-BINDING PROTEIN LIVF"/>
    <property type="match status" value="1"/>
</dbReference>
<evidence type="ECO:0000256" key="5">
    <source>
        <dbReference type="ARBA" id="ARBA00022970"/>
    </source>
</evidence>
<organism evidence="10 12">
    <name type="scientific">Brevibacterium aurantiacum</name>
    <dbReference type="NCBI Taxonomy" id="273384"/>
    <lineage>
        <taxon>Bacteria</taxon>
        <taxon>Bacillati</taxon>
        <taxon>Actinomycetota</taxon>
        <taxon>Actinomycetes</taxon>
        <taxon>Micrococcales</taxon>
        <taxon>Brevibacteriaceae</taxon>
        <taxon>Brevibacterium</taxon>
    </lineage>
</organism>
<keyword evidence="2" id="KW-0813">Transport</keyword>
<protein>
    <submittedName>
        <fullName evidence="7 10">ABC transporter ATP-binding protein</fullName>
    </submittedName>
</protein>
<dbReference type="InterPro" id="IPR003439">
    <property type="entry name" value="ABC_transporter-like_ATP-bd"/>
</dbReference>
<dbReference type="Pfam" id="PF00005">
    <property type="entry name" value="ABC_tran"/>
    <property type="match status" value="1"/>
</dbReference>
<keyword evidence="5" id="KW-0029">Amino-acid transport</keyword>
<dbReference type="Proteomes" id="UP000234289">
    <property type="component" value="Unassembled WGS sequence"/>
</dbReference>
<dbReference type="InterPro" id="IPR003593">
    <property type="entry name" value="AAA+_ATPase"/>
</dbReference>
<dbReference type="CDD" id="cd03224">
    <property type="entry name" value="ABC_TM1139_LivF_branched"/>
    <property type="match status" value="1"/>
</dbReference>
<dbReference type="AlphaFoldDB" id="A0A2H1JRA0"/>
<evidence type="ECO:0000313" key="14">
    <source>
        <dbReference type="Proteomes" id="UP000283000"/>
    </source>
</evidence>
<name>A0A2H1JRA0_BREAU</name>
<dbReference type="InterPro" id="IPR027417">
    <property type="entry name" value="P-loop_NTPase"/>
</dbReference>
<gene>
    <name evidence="9" type="ORF">BAUR9175_02599</name>
    <name evidence="10" type="ORF">BAUR920_02379</name>
    <name evidence="8" type="ORF">CIK59_13750</name>
    <name evidence="7" type="ORF">CXR23_06715</name>
</gene>
<evidence type="ECO:0000313" key="8">
    <source>
        <dbReference type="EMBL" id="PCC52919.1"/>
    </source>
</evidence>
<keyword evidence="3" id="KW-0547">Nucleotide-binding</keyword>
<dbReference type="SUPFAM" id="SSF52540">
    <property type="entry name" value="P-loop containing nucleoside triphosphate hydrolases"/>
    <property type="match status" value="1"/>
</dbReference>
<comment type="similarity">
    <text evidence="1">Belongs to the ABC transporter superfamily.</text>
</comment>
<dbReference type="GO" id="GO:0005524">
    <property type="term" value="F:ATP binding"/>
    <property type="evidence" value="ECO:0007669"/>
    <property type="project" value="UniProtKB-KW"/>
</dbReference>
<dbReference type="Gene3D" id="3.40.50.300">
    <property type="entry name" value="P-loop containing nucleotide triphosphate hydrolases"/>
    <property type="match status" value="1"/>
</dbReference>
<dbReference type="GO" id="GO:0016887">
    <property type="term" value="F:ATP hydrolysis activity"/>
    <property type="evidence" value="ECO:0007669"/>
    <property type="project" value="InterPro"/>
</dbReference>
<dbReference type="SMART" id="SM00382">
    <property type="entry name" value="AAA"/>
    <property type="match status" value="1"/>
</dbReference>
<evidence type="ECO:0000313" key="7">
    <source>
        <dbReference type="EMBL" id="AZT92869.1"/>
    </source>
</evidence>
<dbReference type="Proteomes" id="UP000283000">
    <property type="component" value="Chromosome"/>
</dbReference>
<evidence type="ECO:0000313" key="13">
    <source>
        <dbReference type="Proteomes" id="UP000234525"/>
    </source>
</evidence>
<feature type="domain" description="ABC transporter" evidence="6">
    <location>
        <begin position="37"/>
        <end position="273"/>
    </location>
</feature>
<evidence type="ECO:0000256" key="4">
    <source>
        <dbReference type="ARBA" id="ARBA00022840"/>
    </source>
</evidence>
<evidence type="ECO:0000313" key="11">
    <source>
        <dbReference type="Proteomes" id="UP000217881"/>
    </source>
</evidence>
<evidence type="ECO:0000313" key="9">
    <source>
        <dbReference type="EMBL" id="SMX88713.1"/>
    </source>
</evidence>
<dbReference type="PROSITE" id="PS00211">
    <property type="entry name" value="ABC_TRANSPORTER_1"/>
    <property type="match status" value="1"/>
</dbReference>
<dbReference type="InterPro" id="IPR017871">
    <property type="entry name" value="ABC_transporter-like_CS"/>
</dbReference>
<dbReference type="EMBL" id="NRHA01000015">
    <property type="protein sequence ID" value="PCC52919.1"/>
    <property type="molecule type" value="Genomic_DNA"/>
</dbReference>
<reference evidence="12 13" key="2">
    <citation type="submission" date="2017-03" db="EMBL/GenBank/DDBJ databases">
        <authorList>
            <person name="Monnet C."/>
        </authorList>
    </citation>
    <scope>NUCLEOTIDE SEQUENCE [LARGE SCALE GENOMIC DNA]</scope>
    <source>
        <strain evidence="13">ATCC 9175</strain>
        <strain evidence="12">CNRZ 920</strain>
    </source>
</reference>
<dbReference type="RefSeq" id="WP_009884948.1">
    <property type="nucleotide sequence ID" value="NZ_AAGP01000044.1"/>
</dbReference>
<dbReference type="EMBL" id="FXZG01000014">
    <property type="protein sequence ID" value="SMX89808.1"/>
    <property type="molecule type" value="Genomic_DNA"/>
</dbReference>
<keyword evidence="13" id="KW-1185">Reference proteome</keyword>
<sequence length="295" mass="31590">MTNEPTPVAAGDVHLRSAESAAAGSSPAGPNGAGTLLTIDNIEVIYDEVILVLRGMSLGVEEGKIVALLGSNGAGKSTTLKAVSGLLPSEQGEIASGRIAFAGEDITRLDPADRVRRGLSLCMEGRHIFGHLTVAENLQAGGYTASAKDDRLDFVYEFFPKLADMRGRTAGFLSGGEQQMLAIGRALMANPKLLMLDEPSLGLAPLLVEEIFSTIARLNAETGLTVLVVEQNAQTALSVAHHGYIMERGRIMLDDEAAALSQNPDVKEFYLGIGAGDKKKSYRDVKHYKRRKRWL</sequence>
<reference evidence="10" key="3">
    <citation type="submission" date="2017-03" db="EMBL/GenBank/DDBJ databases">
        <authorList>
            <person name="Afonso C.L."/>
            <person name="Miller P.J."/>
            <person name="Scott M.A."/>
            <person name="Spackman E."/>
            <person name="Goraichik I."/>
            <person name="Dimitrov K.M."/>
            <person name="Suarez D.L."/>
            <person name="Swayne D.E."/>
        </authorList>
    </citation>
    <scope>NUCLEOTIDE SEQUENCE [LARGE SCALE GENOMIC DNA]</scope>
    <source>
        <strain evidence="9">ATCC 9175</strain>
        <strain evidence="10">CNRZ 920</strain>
    </source>
</reference>